<feature type="region of interest" description="Disordered" evidence="3">
    <location>
        <begin position="352"/>
        <end position="371"/>
    </location>
</feature>
<dbReference type="InterPro" id="IPR025875">
    <property type="entry name" value="Leu-rich_rpt_4"/>
</dbReference>
<evidence type="ECO:0000256" key="3">
    <source>
        <dbReference type="SAM" id="MobiDB-lite"/>
    </source>
</evidence>
<reference evidence="4 5" key="1">
    <citation type="submission" date="2013-07" db="EMBL/GenBank/DDBJ databases">
        <authorList>
            <person name="Stoco P.H."/>
            <person name="Wagner G."/>
            <person name="Gerber A."/>
            <person name="Zaha A."/>
            <person name="Thompson C."/>
            <person name="Bartholomeu D.C."/>
            <person name="Luckemeyer D.D."/>
            <person name="Bahia D."/>
            <person name="Loreto E."/>
            <person name="Prestes E.B."/>
            <person name="Lima F.M."/>
            <person name="Rodrigues-Luiz G."/>
            <person name="Vallejo G.A."/>
            <person name="Filho J.F."/>
            <person name="Monteiro K.M."/>
            <person name="Tyler K.M."/>
            <person name="de Almeida L.G."/>
            <person name="Ortiz M.F."/>
            <person name="Siervo M.A."/>
            <person name="de Moraes M.H."/>
            <person name="Cunha O.L."/>
            <person name="Mendonca-Neto R."/>
            <person name="Silva R."/>
            <person name="Teixeira S.M."/>
            <person name="Murta S.M."/>
            <person name="Sincero T.C."/>
            <person name="Mendes T.A."/>
            <person name="Urmenyi T.P."/>
            <person name="Silva V.G."/>
            <person name="da Rocha W.D."/>
            <person name="Andersson B."/>
            <person name="Romanha A.J."/>
            <person name="Steindel M."/>
            <person name="de Vasconcelos A.T."/>
            <person name="Grisard E.C."/>
        </authorList>
    </citation>
    <scope>NUCLEOTIDE SEQUENCE [LARGE SCALE GENOMIC DNA]</scope>
    <source>
        <strain evidence="4 5">SC58</strain>
    </source>
</reference>
<evidence type="ECO:0000256" key="2">
    <source>
        <dbReference type="ARBA" id="ARBA00022737"/>
    </source>
</evidence>
<dbReference type="InterPro" id="IPR001611">
    <property type="entry name" value="Leu-rich_rpt"/>
</dbReference>
<dbReference type="PANTHER" id="PTHR45973:SF26">
    <property type="entry name" value="LEUCINE-RICH REPEAT-CONTAINING PROTEIN ODA7"/>
    <property type="match status" value="1"/>
</dbReference>
<dbReference type="InterPro" id="IPR050576">
    <property type="entry name" value="Cilia_flagella_integrity"/>
</dbReference>
<dbReference type="PROSITE" id="PS51450">
    <property type="entry name" value="LRR"/>
    <property type="match status" value="3"/>
</dbReference>
<dbReference type="Pfam" id="PF12799">
    <property type="entry name" value="LRR_4"/>
    <property type="match status" value="2"/>
</dbReference>
<evidence type="ECO:0000313" key="5">
    <source>
        <dbReference type="Proteomes" id="UP000031737"/>
    </source>
</evidence>
<dbReference type="EMBL" id="AUPL01001165">
    <property type="protein sequence ID" value="ESL11094.1"/>
    <property type="molecule type" value="Genomic_DNA"/>
</dbReference>
<keyword evidence="1" id="KW-0433">Leucine-rich repeat</keyword>
<dbReference type="PANTHER" id="PTHR45973">
    <property type="entry name" value="PROTEIN PHOSPHATASE 1 REGULATORY SUBUNIT SDS22-RELATED"/>
    <property type="match status" value="1"/>
</dbReference>
<organism evidence="4 5">
    <name type="scientific">Trypanosoma rangeli SC58</name>
    <dbReference type="NCBI Taxonomy" id="429131"/>
    <lineage>
        <taxon>Eukaryota</taxon>
        <taxon>Discoba</taxon>
        <taxon>Euglenozoa</taxon>
        <taxon>Kinetoplastea</taxon>
        <taxon>Metakinetoplastina</taxon>
        <taxon>Trypanosomatida</taxon>
        <taxon>Trypanosomatidae</taxon>
        <taxon>Trypanosoma</taxon>
        <taxon>Herpetosoma</taxon>
    </lineage>
</organism>
<dbReference type="OrthoDB" id="1904536at2759"/>
<proteinExistence type="predicted"/>
<evidence type="ECO:0000313" key="4">
    <source>
        <dbReference type="EMBL" id="ESL11094.1"/>
    </source>
</evidence>
<dbReference type="SUPFAM" id="SSF52075">
    <property type="entry name" value="Outer arm dynein light chain 1"/>
    <property type="match status" value="1"/>
</dbReference>
<dbReference type="InterPro" id="IPR032675">
    <property type="entry name" value="LRR_dom_sf"/>
</dbReference>
<feature type="compositionally biased region" description="Low complexity" evidence="3">
    <location>
        <begin position="355"/>
        <end position="367"/>
    </location>
</feature>
<dbReference type="Gene3D" id="3.80.10.10">
    <property type="entry name" value="Ribonuclease Inhibitor"/>
    <property type="match status" value="2"/>
</dbReference>
<sequence length="454" mass="51858">MAEMTKEVLIAACKNNGGYAAPHLNSQLFLQCRGFQRIENLEDYVNLKVLWLEQNAITELDGLETLQQLVSLFVQNNIITSFSTLPVLSNLRVLNVSHNYLTSLAGLAQSCGRLETLHVSHNLIGSLDACSELWELKETLTSVDLSFNKIELDEGKSGPVEFFTKLPNVSVIYFHGNPAICGLKGYRRQMVLRLPQLMYLDERPVFAEERRCVEAWGSGGEAAEARERAMIQGEKKKHLESCVSILSDRMEENRAVRDKLTKQWEEKRALELECLRNMRREFRAQQEELTLMEERCRPSVGDAEVASRLHIEEEFRATKLTLDAMEKVHRRAYDHEKAVEAVQEQALKEIEEEFQQQQQHPQPQPSQTGLGYADNSVQALLMSDEEMLQEMEEEIMHVLEPLGGADQVSRTTLKLERAVDDVASRLCGGKRSSAASHRVQVWKKFALWEMRLKE</sequence>
<evidence type="ECO:0008006" key="6">
    <source>
        <dbReference type="Google" id="ProtNLM"/>
    </source>
</evidence>
<protein>
    <recommendedName>
        <fullName evidence="6">Leucine-rich repeat-containing protein ODA7</fullName>
    </recommendedName>
</protein>
<keyword evidence="5" id="KW-1185">Reference proteome</keyword>
<dbReference type="AlphaFoldDB" id="A0A061J896"/>
<dbReference type="VEuPathDB" id="TriTrypDB:TRSC58_01165"/>
<keyword evidence="2" id="KW-0677">Repeat</keyword>
<name>A0A061J896_TRYRA</name>
<evidence type="ECO:0000256" key="1">
    <source>
        <dbReference type="ARBA" id="ARBA00022614"/>
    </source>
</evidence>
<comment type="caution">
    <text evidence="4">The sequence shown here is derived from an EMBL/GenBank/DDBJ whole genome shotgun (WGS) entry which is preliminary data.</text>
</comment>
<gene>
    <name evidence="4" type="ORF">TRSC58_01165</name>
</gene>
<accession>A0A061J896</accession>
<dbReference type="Proteomes" id="UP000031737">
    <property type="component" value="Unassembled WGS sequence"/>
</dbReference>
<dbReference type="SMART" id="SM00364">
    <property type="entry name" value="LRR_BAC"/>
    <property type="match status" value="3"/>
</dbReference>
<dbReference type="SMART" id="SM00365">
    <property type="entry name" value="LRR_SD22"/>
    <property type="match status" value="4"/>
</dbReference>